<evidence type="ECO:0000313" key="2">
    <source>
        <dbReference type="Proteomes" id="UP000176631"/>
    </source>
</evidence>
<evidence type="ECO:0000313" key="1">
    <source>
        <dbReference type="EMBL" id="OGY22930.1"/>
    </source>
</evidence>
<organism evidence="1 2">
    <name type="scientific">Candidatus Woykebacteria bacterium RBG_13_40_15</name>
    <dbReference type="NCBI Taxonomy" id="1802593"/>
    <lineage>
        <taxon>Bacteria</taxon>
        <taxon>Candidatus Woykeibacteriota</taxon>
    </lineage>
</organism>
<protein>
    <submittedName>
        <fullName evidence="1">Uncharacterized protein</fullName>
    </submittedName>
</protein>
<dbReference type="STRING" id="1802593.A2172_03275"/>
<dbReference type="EMBL" id="MHCP01000030">
    <property type="protein sequence ID" value="OGY22930.1"/>
    <property type="molecule type" value="Genomic_DNA"/>
</dbReference>
<accession>A0A1G1W5R7</accession>
<sequence>MLLFCLPKGLDLTLNDGKWAEAIRLLREQFENEYSGLFEGFSFVERSPAFPYCQQVSGFLTWILLGIVETIHRAGSSRMRVIDTAREESLRYYESRVGEQERAAIKEMASWLVTNERTRQLLVVPS</sequence>
<name>A0A1G1W5R7_9BACT</name>
<reference evidence="1 2" key="1">
    <citation type="journal article" date="2016" name="Nat. Commun.">
        <title>Thousands of microbial genomes shed light on interconnected biogeochemical processes in an aquifer system.</title>
        <authorList>
            <person name="Anantharaman K."/>
            <person name="Brown C.T."/>
            <person name="Hug L.A."/>
            <person name="Sharon I."/>
            <person name="Castelle C.J."/>
            <person name="Probst A.J."/>
            <person name="Thomas B.C."/>
            <person name="Singh A."/>
            <person name="Wilkins M.J."/>
            <person name="Karaoz U."/>
            <person name="Brodie E.L."/>
            <person name="Williams K.H."/>
            <person name="Hubbard S.S."/>
            <person name="Banfield J.F."/>
        </authorList>
    </citation>
    <scope>NUCLEOTIDE SEQUENCE [LARGE SCALE GENOMIC DNA]</scope>
</reference>
<gene>
    <name evidence="1" type="ORF">A2172_03275</name>
</gene>
<dbReference type="Proteomes" id="UP000176631">
    <property type="component" value="Unassembled WGS sequence"/>
</dbReference>
<comment type="caution">
    <text evidence="1">The sequence shown here is derived from an EMBL/GenBank/DDBJ whole genome shotgun (WGS) entry which is preliminary data.</text>
</comment>
<proteinExistence type="predicted"/>
<dbReference type="AlphaFoldDB" id="A0A1G1W5R7"/>